<dbReference type="RefSeq" id="WP_158740858.1">
    <property type="nucleotide sequence ID" value="NZ_CP024985.1"/>
</dbReference>
<dbReference type="OrthoDB" id="4061523at2"/>
<protein>
    <submittedName>
        <fullName evidence="1">Uncharacterized protein</fullName>
    </submittedName>
</protein>
<gene>
    <name evidence="1" type="ORF">SLAV_26040</name>
</gene>
<proteinExistence type="predicted"/>
<reference evidence="1 2" key="1">
    <citation type="submission" date="2017-11" db="EMBL/GenBank/DDBJ databases">
        <title>Complete genome sequence of Streptomyces lavendulae subsp. lavendulae CCM 3239 (formerly 'Streptomyces aureofaciens CCM 3239'), the producer of the angucycline-type antibiotic auricin.</title>
        <authorList>
            <person name="Busche T."/>
            <person name="Novakova R."/>
            <person name="Al'Dilaimi A."/>
            <person name="Homerova D."/>
            <person name="Feckova L."/>
            <person name="Rezuchova B."/>
            <person name="Mingyar E."/>
            <person name="Csolleiova D."/>
            <person name="Bekeova C."/>
            <person name="Winkler A."/>
            <person name="Sevcikova B."/>
            <person name="Kalinowski J."/>
            <person name="Kormanec J."/>
            <person name="Ruckert C."/>
        </authorList>
    </citation>
    <scope>NUCLEOTIDE SEQUENCE [LARGE SCALE GENOMIC DNA]</scope>
    <source>
        <strain evidence="1 2">CCM 3239</strain>
    </source>
</reference>
<evidence type="ECO:0000313" key="1">
    <source>
        <dbReference type="EMBL" id="ATZ27000.1"/>
    </source>
</evidence>
<dbReference type="Proteomes" id="UP000231791">
    <property type="component" value="Chromosome"/>
</dbReference>
<keyword evidence="2" id="KW-1185">Reference proteome</keyword>
<dbReference type="GeneID" id="49386223"/>
<dbReference type="AlphaFoldDB" id="A0A2K8PLM7"/>
<evidence type="ECO:0000313" key="2">
    <source>
        <dbReference type="Proteomes" id="UP000231791"/>
    </source>
</evidence>
<accession>A0A2K8PLM7</accession>
<dbReference type="KEGG" id="slx:SLAV_26040"/>
<organism evidence="1 2">
    <name type="scientific">Streptomyces lavendulae subsp. lavendulae</name>
    <dbReference type="NCBI Taxonomy" id="58340"/>
    <lineage>
        <taxon>Bacteria</taxon>
        <taxon>Bacillati</taxon>
        <taxon>Actinomycetota</taxon>
        <taxon>Actinomycetes</taxon>
        <taxon>Kitasatosporales</taxon>
        <taxon>Streptomycetaceae</taxon>
        <taxon>Streptomyces</taxon>
    </lineage>
</organism>
<sequence>MSGRRVVVQAPDERGLRAVTVDGAPAGSAWSLRDLRRQLRRAGLPPDTDLADRASVTWRGADGTLWPDRTLRRRATIALLVAGLLVSALLLADIGMVDALGALTFSGRLTGMLLVLAGAVQAVAAAAVFDFWGKRTLRYSGALVLLGVLIAVGTEALLMAVWFQEREWTPYLPVFLALSLWSVWAAWTVWRARAWKGIPYPRSFTAGVAATAVLASANFAYSAVYQPHAALFHFKVQATFGTPKRDPERPVIYLPVKLHVANDGAVPAYVLNSAYLVYGRESVFDGKKTVVEQKKWRADTEGRADVELHVQPTGYQVINSGPVVPVDSWVAPGADYSTERVVQIPTDAPYDLVMATVSVTFMRGDRGKVDDELRYPVFSWKQKTDRFFDCAAVKCLDYVLYHARVRHNNNIINVTRRPRYINTYRSFGAPNSGIAVLISPRDSKGHVSADAESSERYGVDQYDSAVTEIPFATLLDPGRSPAP</sequence>
<dbReference type="EMBL" id="CP024985">
    <property type="protein sequence ID" value="ATZ27000.1"/>
    <property type="molecule type" value="Genomic_DNA"/>
</dbReference>
<name>A0A2K8PLM7_STRLA</name>